<dbReference type="EMBL" id="JARBHB010000016">
    <property type="protein sequence ID" value="KAJ8866856.1"/>
    <property type="molecule type" value="Genomic_DNA"/>
</dbReference>
<dbReference type="Proteomes" id="UP001159363">
    <property type="component" value="Chromosome 15"/>
</dbReference>
<comment type="caution">
    <text evidence="1">The sequence shown here is derived from an EMBL/GenBank/DDBJ whole genome shotgun (WGS) entry which is preliminary data.</text>
</comment>
<keyword evidence="2" id="KW-1185">Reference proteome</keyword>
<reference evidence="1 2" key="1">
    <citation type="submission" date="2023-02" db="EMBL/GenBank/DDBJ databases">
        <title>LHISI_Scaffold_Assembly.</title>
        <authorList>
            <person name="Stuart O.P."/>
            <person name="Cleave R."/>
            <person name="Magrath M.J.L."/>
            <person name="Mikheyev A.S."/>
        </authorList>
    </citation>
    <scope>NUCLEOTIDE SEQUENCE [LARGE SCALE GENOMIC DNA]</scope>
    <source>
        <strain evidence="1">Daus_M_001</strain>
        <tissue evidence="1">Leg muscle</tissue>
    </source>
</reference>
<sequence>MSFSIAVAMPPYGRTEAAHEGCNQRGPDAASSQGPAEVVLVGTCRKSSVGDMGGGGGWLESSGGRQVVNGRYSCPTPGWGARRVRTQVWTGPVGARAGSLCGRGAGTPVCAAVSTNHSAAALVTKFADARRECKFEVCGLRPPAVLAWGRRKTTGSFDCLWRRTSSHNYSILMDFNRIPVILRFNHNTRLPPGRTGFDSHVGTVPYEAAGLWVYSGIPLFPRLPFRRCSVLTSISLTVSQDLDVKSRPNLFTHSLHTTNYENVHENGQQMAESSIEPSMQTYVQGIFYHELAKFPGLYIKTPPRGLRVNNEKTTAMQSRLERVPGAARNQGAGDVLSRVQTIADNWLRPYGRNGAAVRCLYARLFCGSRYRAISAQGVALLRRKTGPRDVMSGAQPTAGGVVVSASNSRLKSGIERARSCTSSVIVSCFAGVEGIKNRHTRADVGARRQPPPVLVVAPTTTNSRRVAVGGHRHRKLFRTVRVVQNWTGDRDEVHLEPPELAVPKLVPRSAAIVDKSLRVAAVAERLASSPPTMANRVQSQGRIAPGFSHVGIVPDDATGRRCFLGDLPFPHALSFRCCSILTSMTLIGSQGAKLLTGPRHRTLLLTQDTQPVQSIALRGDVALDPRNSLTLNLSRAFRPRTRKIALLQSTEHCLVHCLSLAAANPHTQVISVQDGSHFGSNGATLPRHGEIAARKLPCVSGTNGGDLPRHGAASQQHEEGLGRPLTWICPRPPAKNITDLPKTWLSLPDGVAKAKYDYFH</sequence>
<proteinExistence type="predicted"/>
<name>A0ABQ9G2Y8_9NEOP</name>
<gene>
    <name evidence="1" type="ORF">PR048_032717</name>
</gene>
<organism evidence="1 2">
    <name type="scientific">Dryococelus australis</name>
    <dbReference type="NCBI Taxonomy" id="614101"/>
    <lineage>
        <taxon>Eukaryota</taxon>
        <taxon>Metazoa</taxon>
        <taxon>Ecdysozoa</taxon>
        <taxon>Arthropoda</taxon>
        <taxon>Hexapoda</taxon>
        <taxon>Insecta</taxon>
        <taxon>Pterygota</taxon>
        <taxon>Neoptera</taxon>
        <taxon>Polyneoptera</taxon>
        <taxon>Phasmatodea</taxon>
        <taxon>Verophasmatodea</taxon>
        <taxon>Anareolatae</taxon>
        <taxon>Phasmatidae</taxon>
        <taxon>Eurycanthinae</taxon>
        <taxon>Dryococelus</taxon>
    </lineage>
</organism>
<accession>A0ABQ9G2Y8</accession>
<evidence type="ECO:0000313" key="1">
    <source>
        <dbReference type="EMBL" id="KAJ8866856.1"/>
    </source>
</evidence>
<evidence type="ECO:0000313" key="2">
    <source>
        <dbReference type="Proteomes" id="UP001159363"/>
    </source>
</evidence>
<protein>
    <submittedName>
        <fullName evidence="1">Uncharacterized protein</fullName>
    </submittedName>
</protein>